<comment type="caution">
    <text evidence="2">The sequence shown here is derived from an EMBL/GenBank/DDBJ whole genome shotgun (WGS) entry which is preliminary data.</text>
</comment>
<proteinExistence type="predicted"/>
<protein>
    <submittedName>
        <fullName evidence="2">Uncharacterized protein</fullName>
    </submittedName>
</protein>
<organism evidence="2 3">
    <name type="scientific">Scylla paramamosain</name>
    <name type="common">Mud crab</name>
    <dbReference type="NCBI Taxonomy" id="85552"/>
    <lineage>
        <taxon>Eukaryota</taxon>
        <taxon>Metazoa</taxon>
        <taxon>Ecdysozoa</taxon>
        <taxon>Arthropoda</taxon>
        <taxon>Crustacea</taxon>
        <taxon>Multicrustacea</taxon>
        <taxon>Malacostraca</taxon>
        <taxon>Eumalacostraca</taxon>
        <taxon>Eucarida</taxon>
        <taxon>Decapoda</taxon>
        <taxon>Pleocyemata</taxon>
        <taxon>Brachyura</taxon>
        <taxon>Eubrachyura</taxon>
        <taxon>Portunoidea</taxon>
        <taxon>Portunidae</taxon>
        <taxon>Portuninae</taxon>
        <taxon>Scylla</taxon>
    </lineage>
</organism>
<dbReference type="Proteomes" id="UP001487740">
    <property type="component" value="Unassembled WGS sequence"/>
</dbReference>
<keyword evidence="3" id="KW-1185">Reference proteome</keyword>
<name>A0AAW0V5A8_SCYPA</name>
<evidence type="ECO:0000313" key="2">
    <source>
        <dbReference type="EMBL" id="KAK8407371.1"/>
    </source>
</evidence>
<feature type="region of interest" description="Disordered" evidence="1">
    <location>
        <begin position="203"/>
        <end position="224"/>
    </location>
</feature>
<reference evidence="2 3" key="1">
    <citation type="submission" date="2023-03" db="EMBL/GenBank/DDBJ databases">
        <title>High-quality genome of Scylla paramamosain provides insights in environmental adaptation.</title>
        <authorList>
            <person name="Zhang L."/>
        </authorList>
    </citation>
    <scope>NUCLEOTIDE SEQUENCE [LARGE SCALE GENOMIC DNA]</scope>
    <source>
        <strain evidence="2">LZ_2023a</strain>
        <tissue evidence="2">Muscle</tissue>
    </source>
</reference>
<accession>A0AAW0V5A8</accession>
<sequence>MTARTCLNVRTCHSSSSLGAGHPLPLLDAVISVARWTVACKVLPCVRTFVLAAPLDTPVFAMIKLLQAGAVPFGFASDMSDVNSPYHRRDCLHALQMNWRHDHRPQADGFRLLPDIITSNTPPPSPLTRSHSCLTFFPEKTQRQTSLAAPASSSILHGSDVDEEARLSHVLEVRRHVHSDAPSTSTAHLPHLTWVLPHLPSSSRVPANDGEVGRRRGREEDGEKQRLWRQIGGDLRKMADQFEVSSKSSAEVAVLPSSLPVMLTSKDRHHWRPLVSQSRHVWSPRLGCFTASLQHCSRHGVDISTRRGPSGAYQWLPVCPSGRVSCVSPRLAPQEHAPGSTAWPGQGVQGRYDLTSLKFHVSRSVMDYQSFRGAFSVPNLVPRHVGRSSNLSGVVLRSVWEGLAGWVTGSDPRHTRSTTLGAVLRRNTYRLKGPQASHFGPSAPLDPAFLHSGHIPEAQHYEDNFSLFPPVMRERTEGEVTLTNTVI</sequence>
<feature type="compositionally biased region" description="Basic and acidic residues" evidence="1">
    <location>
        <begin position="211"/>
        <end position="224"/>
    </location>
</feature>
<dbReference type="AlphaFoldDB" id="A0AAW0V5A8"/>
<evidence type="ECO:0000313" key="3">
    <source>
        <dbReference type="Proteomes" id="UP001487740"/>
    </source>
</evidence>
<evidence type="ECO:0000256" key="1">
    <source>
        <dbReference type="SAM" id="MobiDB-lite"/>
    </source>
</evidence>
<dbReference type="EMBL" id="JARAKH010000001">
    <property type="protein sequence ID" value="KAK8407371.1"/>
    <property type="molecule type" value="Genomic_DNA"/>
</dbReference>
<gene>
    <name evidence="2" type="ORF">O3P69_002121</name>
</gene>